<protein>
    <submittedName>
        <fullName evidence="2">Uncharacterized protein</fullName>
    </submittedName>
</protein>
<gene>
    <name evidence="2" type="ORF">GYMLUDRAFT_174809</name>
</gene>
<dbReference type="EMBL" id="KN834800">
    <property type="protein sequence ID" value="KIK56140.1"/>
    <property type="molecule type" value="Genomic_DNA"/>
</dbReference>
<keyword evidence="3" id="KW-1185">Reference proteome</keyword>
<evidence type="ECO:0000313" key="3">
    <source>
        <dbReference type="Proteomes" id="UP000053593"/>
    </source>
</evidence>
<reference evidence="2 3" key="1">
    <citation type="submission" date="2014-04" db="EMBL/GenBank/DDBJ databases">
        <title>Evolutionary Origins and Diversification of the Mycorrhizal Mutualists.</title>
        <authorList>
            <consortium name="DOE Joint Genome Institute"/>
            <consortium name="Mycorrhizal Genomics Consortium"/>
            <person name="Kohler A."/>
            <person name="Kuo A."/>
            <person name="Nagy L.G."/>
            <person name="Floudas D."/>
            <person name="Copeland A."/>
            <person name="Barry K.W."/>
            <person name="Cichocki N."/>
            <person name="Veneault-Fourrey C."/>
            <person name="LaButti K."/>
            <person name="Lindquist E.A."/>
            <person name="Lipzen A."/>
            <person name="Lundell T."/>
            <person name="Morin E."/>
            <person name="Murat C."/>
            <person name="Riley R."/>
            <person name="Ohm R."/>
            <person name="Sun H."/>
            <person name="Tunlid A."/>
            <person name="Henrissat B."/>
            <person name="Grigoriev I.V."/>
            <person name="Hibbett D.S."/>
            <person name="Martin F."/>
        </authorList>
    </citation>
    <scope>NUCLEOTIDE SEQUENCE [LARGE SCALE GENOMIC DNA]</scope>
    <source>
        <strain evidence="2 3">FD-317 M1</strain>
    </source>
</reference>
<sequence>HAPVWLLNTSTALKFLWDEHPKAISTLSSILITAGSIPAIPAISARAGSARRTAQAVGDIAVGAGNWLRAAQQSEESGSPILAYLIICVIN</sequence>
<keyword evidence="1" id="KW-1133">Transmembrane helix</keyword>
<organism evidence="2 3">
    <name type="scientific">Collybiopsis luxurians FD-317 M1</name>
    <dbReference type="NCBI Taxonomy" id="944289"/>
    <lineage>
        <taxon>Eukaryota</taxon>
        <taxon>Fungi</taxon>
        <taxon>Dikarya</taxon>
        <taxon>Basidiomycota</taxon>
        <taxon>Agaricomycotina</taxon>
        <taxon>Agaricomycetes</taxon>
        <taxon>Agaricomycetidae</taxon>
        <taxon>Agaricales</taxon>
        <taxon>Marasmiineae</taxon>
        <taxon>Omphalotaceae</taxon>
        <taxon>Collybiopsis</taxon>
        <taxon>Collybiopsis luxurians</taxon>
    </lineage>
</organism>
<dbReference type="AlphaFoldDB" id="A0A0D0AZI9"/>
<evidence type="ECO:0000256" key="1">
    <source>
        <dbReference type="SAM" id="Phobius"/>
    </source>
</evidence>
<evidence type="ECO:0000313" key="2">
    <source>
        <dbReference type="EMBL" id="KIK56140.1"/>
    </source>
</evidence>
<accession>A0A0D0AZI9</accession>
<dbReference type="HOGENOM" id="CLU_176455_0_0_1"/>
<feature type="transmembrane region" description="Helical" evidence="1">
    <location>
        <begin position="23"/>
        <end position="43"/>
    </location>
</feature>
<proteinExistence type="predicted"/>
<feature type="non-terminal residue" evidence="2">
    <location>
        <position position="1"/>
    </location>
</feature>
<dbReference type="Proteomes" id="UP000053593">
    <property type="component" value="Unassembled WGS sequence"/>
</dbReference>
<name>A0A0D0AZI9_9AGAR</name>
<keyword evidence="1" id="KW-0812">Transmembrane</keyword>
<keyword evidence="1" id="KW-0472">Membrane</keyword>